<dbReference type="STRING" id="290397.Adeh_0353"/>
<feature type="region of interest" description="Disordered" evidence="1">
    <location>
        <begin position="1"/>
        <end position="26"/>
    </location>
</feature>
<gene>
    <name evidence="2" type="ordered locus">Adeh_0353</name>
</gene>
<protein>
    <submittedName>
        <fullName evidence="2">Uncharacterized protein</fullName>
    </submittedName>
</protein>
<evidence type="ECO:0000313" key="3">
    <source>
        <dbReference type="Proteomes" id="UP000001935"/>
    </source>
</evidence>
<organism evidence="2 3">
    <name type="scientific">Anaeromyxobacter dehalogenans (strain 2CP-C)</name>
    <dbReference type="NCBI Taxonomy" id="290397"/>
    <lineage>
        <taxon>Bacteria</taxon>
        <taxon>Pseudomonadati</taxon>
        <taxon>Myxococcota</taxon>
        <taxon>Myxococcia</taxon>
        <taxon>Myxococcales</taxon>
        <taxon>Cystobacterineae</taxon>
        <taxon>Anaeromyxobacteraceae</taxon>
        <taxon>Anaeromyxobacter</taxon>
    </lineage>
</organism>
<dbReference type="KEGG" id="ade:Adeh_0353"/>
<dbReference type="HOGENOM" id="CLU_1830946_0_0_7"/>
<name>Q2IMV0_ANADE</name>
<proteinExistence type="predicted"/>
<evidence type="ECO:0000313" key="2">
    <source>
        <dbReference type="EMBL" id="ABC80129.1"/>
    </source>
</evidence>
<dbReference type="AlphaFoldDB" id="Q2IMV0"/>
<sequence>MPGLRRRRGALPGAARQPRDHAGSGSIQCEREAVLTWIGVPDGREGVLDALLSRLPIQGFERRTQACTVEGLAATCRVLRNATGKPPTVVGAEQVVRGTRLVVTCVSFREGTEVSEICRPVLSLSAPAPAAAEPAAPAAR</sequence>
<reference evidence="2 3" key="1">
    <citation type="submission" date="2006-01" db="EMBL/GenBank/DDBJ databases">
        <title>Complete sequence of Anaeromyxobacter dehalogenans 2CP-C.</title>
        <authorList>
            <consortium name="US DOE Joint Genome Institute"/>
            <person name="Copeland A."/>
            <person name="Lucas S."/>
            <person name="Lapidus A."/>
            <person name="Barry K."/>
            <person name="Detter J.C."/>
            <person name="Glavina T."/>
            <person name="Hammon N."/>
            <person name="Israni S."/>
            <person name="Pitluck S."/>
            <person name="Brettin T."/>
            <person name="Bruce D."/>
            <person name="Han C."/>
            <person name="Tapia R."/>
            <person name="Gilna P."/>
            <person name="Kiss H."/>
            <person name="Schmutz J."/>
            <person name="Larimer F."/>
            <person name="Land M."/>
            <person name="Kyrpides N."/>
            <person name="Anderson I."/>
            <person name="Sanford R.A."/>
            <person name="Ritalahti K.M."/>
            <person name="Thomas H.S."/>
            <person name="Kirby J.R."/>
            <person name="Zhulin I.B."/>
            <person name="Loeffler F.E."/>
            <person name="Richardson P."/>
        </authorList>
    </citation>
    <scope>NUCLEOTIDE SEQUENCE [LARGE SCALE GENOMIC DNA]</scope>
    <source>
        <strain evidence="2 3">2CP-C</strain>
    </source>
</reference>
<accession>Q2IMV0</accession>
<dbReference type="EMBL" id="CP000251">
    <property type="protein sequence ID" value="ABC80129.1"/>
    <property type="molecule type" value="Genomic_DNA"/>
</dbReference>
<evidence type="ECO:0000256" key="1">
    <source>
        <dbReference type="SAM" id="MobiDB-lite"/>
    </source>
</evidence>
<dbReference type="Proteomes" id="UP000001935">
    <property type="component" value="Chromosome"/>
</dbReference>